<keyword evidence="1" id="KW-0812">Transmembrane</keyword>
<keyword evidence="1" id="KW-0472">Membrane</keyword>
<keyword evidence="1" id="KW-1133">Transmembrane helix</keyword>
<accession>A0A9Q1I318</accession>
<evidence type="ECO:0000313" key="3">
    <source>
        <dbReference type="Proteomes" id="UP001152803"/>
    </source>
</evidence>
<comment type="caution">
    <text evidence="2">The sequence shown here is derived from an EMBL/GenBank/DDBJ whole genome shotgun (WGS) entry which is preliminary data.</text>
</comment>
<dbReference type="AlphaFoldDB" id="A0A9Q1I318"/>
<protein>
    <submittedName>
        <fullName evidence="2">Uncharacterized protein</fullName>
    </submittedName>
</protein>
<evidence type="ECO:0000313" key="2">
    <source>
        <dbReference type="EMBL" id="KAJ8281772.1"/>
    </source>
</evidence>
<feature type="transmembrane region" description="Helical" evidence="1">
    <location>
        <begin position="52"/>
        <end position="72"/>
    </location>
</feature>
<dbReference type="OrthoDB" id="10037288at2759"/>
<gene>
    <name evidence="2" type="ORF">COCON_G00042910</name>
</gene>
<evidence type="ECO:0000256" key="1">
    <source>
        <dbReference type="SAM" id="Phobius"/>
    </source>
</evidence>
<sequence>MDTAVDGKATVFSQSNVLYDLDMGLNRADHFELDSSDFKRTERQKTRGSRKCFTFIVIYLILLTALNSFLLYKVFTLQSELHRVIGGSTVDGWVSSTNEGRLD</sequence>
<dbReference type="Proteomes" id="UP001152803">
    <property type="component" value="Unassembled WGS sequence"/>
</dbReference>
<feature type="non-terminal residue" evidence="2">
    <location>
        <position position="103"/>
    </location>
</feature>
<reference evidence="2" key="1">
    <citation type="journal article" date="2023" name="Science">
        <title>Genome structures resolve the early diversification of teleost fishes.</title>
        <authorList>
            <person name="Parey E."/>
            <person name="Louis A."/>
            <person name="Montfort J."/>
            <person name="Bouchez O."/>
            <person name="Roques C."/>
            <person name="Iampietro C."/>
            <person name="Lluch J."/>
            <person name="Castinel A."/>
            <person name="Donnadieu C."/>
            <person name="Desvignes T."/>
            <person name="Floi Bucao C."/>
            <person name="Jouanno E."/>
            <person name="Wen M."/>
            <person name="Mejri S."/>
            <person name="Dirks R."/>
            <person name="Jansen H."/>
            <person name="Henkel C."/>
            <person name="Chen W.J."/>
            <person name="Zahm M."/>
            <person name="Cabau C."/>
            <person name="Klopp C."/>
            <person name="Thompson A.W."/>
            <person name="Robinson-Rechavi M."/>
            <person name="Braasch I."/>
            <person name="Lecointre G."/>
            <person name="Bobe J."/>
            <person name="Postlethwait J.H."/>
            <person name="Berthelot C."/>
            <person name="Roest Crollius H."/>
            <person name="Guiguen Y."/>
        </authorList>
    </citation>
    <scope>NUCLEOTIDE SEQUENCE</scope>
    <source>
        <strain evidence="2">Concon-B</strain>
    </source>
</reference>
<organism evidence="2 3">
    <name type="scientific">Conger conger</name>
    <name type="common">Conger eel</name>
    <name type="synonym">Muraena conger</name>
    <dbReference type="NCBI Taxonomy" id="82655"/>
    <lineage>
        <taxon>Eukaryota</taxon>
        <taxon>Metazoa</taxon>
        <taxon>Chordata</taxon>
        <taxon>Craniata</taxon>
        <taxon>Vertebrata</taxon>
        <taxon>Euteleostomi</taxon>
        <taxon>Actinopterygii</taxon>
        <taxon>Neopterygii</taxon>
        <taxon>Teleostei</taxon>
        <taxon>Anguilliformes</taxon>
        <taxon>Congridae</taxon>
        <taxon>Conger</taxon>
    </lineage>
</organism>
<proteinExistence type="predicted"/>
<dbReference type="EMBL" id="JAFJMO010000003">
    <property type="protein sequence ID" value="KAJ8281772.1"/>
    <property type="molecule type" value="Genomic_DNA"/>
</dbReference>
<name>A0A9Q1I318_CONCO</name>
<keyword evidence="3" id="KW-1185">Reference proteome</keyword>